<dbReference type="EMBL" id="JAWLKA010000039">
    <property type="protein sequence ID" value="MDV6286491.1"/>
    <property type="molecule type" value="Genomic_DNA"/>
</dbReference>
<dbReference type="PANTHER" id="PTHR24321:SF8">
    <property type="entry name" value="ESTRADIOL 17-BETA-DEHYDROGENASE 8-RELATED"/>
    <property type="match status" value="1"/>
</dbReference>
<dbReference type="CDD" id="cd05233">
    <property type="entry name" value="SDR_c"/>
    <property type="match status" value="1"/>
</dbReference>
<dbReference type="RefSeq" id="WP_317571525.1">
    <property type="nucleotide sequence ID" value="NZ_JAWLKA010000039.1"/>
</dbReference>
<gene>
    <name evidence="3" type="ORF">R3Q59_39090</name>
</gene>
<dbReference type="Pfam" id="PF13561">
    <property type="entry name" value="adh_short_C2"/>
    <property type="match status" value="1"/>
</dbReference>
<accession>A0ABU4CSD3</accession>
<dbReference type="Proteomes" id="UP001185737">
    <property type="component" value="Unassembled WGS sequence"/>
</dbReference>
<comment type="caution">
    <text evidence="3">The sequence shown here is derived from an EMBL/GenBank/DDBJ whole genome shotgun (WGS) entry which is preliminary data.</text>
</comment>
<comment type="similarity">
    <text evidence="1">Belongs to the short-chain dehydrogenases/reductases (SDR) family.</text>
</comment>
<dbReference type="EC" id="1.1.1.47" evidence="3"/>
<keyword evidence="2 3" id="KW-0560">Oxidoreductase</keyword>
<keyword evidence="4" id="KW-1185">Reference proteome</keyword>
<dbReference type="Gene3D" id="3.40.50.720">
    <property type="entry name" value="NAD(P)-binding Rossmann-like Domain"/>
    <property type="match status" value="1"/>
</dbReference>
<dbReference type="PANTHER" id="PTHR24321">
    <property type="entry name" value="DEHYDROGENASES, SHORT CHAIN"/>
    <property type="match status" value="1"/>
</dbReference>
<evidence type="ECO:0000256" key="1">
    <source>
        <dbReference type="ARBA" id="ARBA00006484"/>
    </source>
</evidence>
<reference evidence="3 4" key="1">
    <citation type="submission" date="2023-10" db="EMBL/GenBank/DDBJ databases">
        <title>Development of a sustainable strategy for remediation of hydrocarbon-contaminated territories based on the waste exchange concept.</title>
        <authorList>
            <person name="Krivoruchko A."/>
        </authorList>
    </citation>
    <scope>NUCLEOTIDE SEQUENCE [LARGE SCALE GENOMIC DNA]</scope>
    <source>
        <strain evidence="3 4">IEGM 60</strain>
    </source>
</reference>
<evidence type="ECO:0000313" key="3">
    <source>
        <dbReference type="EMBL" id="MDV6286491.1"/>
    </source>
</evidence>
<evidence type="ECO:0000256" key="2">
    <source>
        <dbReference type="ARBA" id="ARBA00023002"/>
    </source>
</evidence>
<evidence type="ECO:0000313" key="4">
    <source>
        <dbReference type="Proteomes" id="UP001185737"/>
    </source>
</evidence>
<name>A0ABU4CSD3_RHOJO</name>
<dbReference type="SUPFAM" id="SSF51735">
    <property type="entry name" value="NAD(P)-binding Rossmann-fold domains"/>
    <property type="match status" value="1"/>
</dbReference>
<dbReference type="PRINTS" id="PR00081">
    <property type="entry name" value="GDHRDH"/>
</dbReference>
<sequence>MDDKVCVVTGAASGIGRAAALKLATSGAKAVVVADIDETGAKETVALIEASGATASAKLTDVEDADQIDELMQFAVDQYGSLDTLVNNVGVHEMYWTDKTTVDKLPLEIFEKVYRINLRSVFLATQAAAPHLRASTNDPSIVNAASTGSLTGYPGAGAYGSTKAAILQLTRVSAIDLSPDVRVNAFCPGTVDTAMVDRLLDGAADRAGIEKTMTATHLIPRMGAPEDVANLITFLASSEASWITGAAYTIDGGSLAWRGSR</sequence>
<protein>
    <submittedName>
        <fullName evidence="3">Glucose 1-dehydrogenase</fullName>
        <ecNumber evidence="3">1.1.1.47</ecNumber>
    </submittedName>
</protein>
<dbReference type="GO" id="GO:0047936">
    <property type="term" value="F:glucose 1-dehydrogenase [NAD(P)+] activity"/>
    <property type="evidence" value="ECO:0007669"/>
    <property type="project" value="UniProtKB-EC"/>
</dbReference>
<dbReference type="InterPro" id="IPR036291">
    <property type="entry name" value="NAD(P)-bd_dom_sf"/>
</dbReference>
<proteinExistence type="inferred from homology"/>
<dbReference type="InterPro" id="IPR002347">
    <property type="entry name" value="SDR_fam"/>
</dbReference>
<dbReference type="PRINTS" id="PR00080">
    <property type="entry name" value="SDRFAMILY"/>
</dbReference>
<dbReference type="NCBIfam" id="NF005559">
    <property type="entry name" value="PRK07231.1"/>
    <property type="match status" value="1"/>
</dbReference>
<organism evidence="3 4">
    <name type="scientific">Rhodococcus jostii</name>
    <dbReference type="NCBI Taxonomy" id="132919"/>
    <lineage>
        <taxon>Bacteria</taxon>
        <taxon>Bacillati</taxon>
        <taxon>Actinomycetota</taxon>
        <taxon>Actinomycetes</taxon>
        <taxon>Mycobacteriales</taxon>
        <taxon>Nocardiaceae</taxon>
        <taxon>Rhodococcus</taxon>
    </lineage>
</organism>